<protein>
    <recommendedName>
        <fullName evidence="9">Lycopene cyclase domain-containing protein</fullName>
    </recommendedName>
</protein>
<keyword evidence="5 8" id="KW-1133">Transmembrane helix</keyword>
<dbReference type="AlphaFoldDB" id="A0A928TRD3"/>
<evidence type="ECO:0000256" key="8">
    <source>
        <dbReference type="SAM" id="Phobius"/>
    </source>
</evidence>
<dbReference type="GO" id="GO:0045436">
    <property type="term" value="F:lycopene beta cyclase activity"/>
    <property type="evidence" value="ECO:0007669"/>
    <property type="project" value="UniProtKB-ARBA"/>
</dbReference>
<proteinExistence type="predicted"/>
<evidence type="ECO:0000256" key="5">
    <source>
        <dbReference type="ARBA" id="ARBA00022989"/>
    </source>
</evidence>
<comment type="caution">
    <text evidence="10">The sequence shown here is derived from an EMBL/GenBank/DDBJ whole genome shotgun (WGS) entry which is preliminary data.</text>
</comment>
<evidence type="ECO:0000256" key="3">
    <source>
        <dbReference type="ARBA" id="ARBA00022692"/>
    </source>
</evidence>
<evidence type="ECO:0000256" key="4">
    <source>
        <dbReference type="ARBA" id="ARBA00022746"/>
    </source>
</evidence>
<name>A0A928TRD3_UNCKA</name>
<feature type="transmembrane region" description="Helical" evidence="8">
    <location>
        <begin position="162"/>
        <end position="184"/>
    </location>
</feature>
<evidence type="ECO:0000313" key="10">
    <source>
        <dbReference type="EMBL" id="MBE7524897.1"/>
    </source>
</evidence>
<dbReference type="GO" id="GO:0016117">
    <property type="term" value="P:carotenoid biosynthetic process"/>
    <property type="evidence" value="ECO:0007669"/>
    <property type="project" value="UniProtKB-KW"/>
</dbReference>
<dbReference type="EMBL" id="JABTTY010000001">
    <property type="protein sequence ID" value="MBE7524897.1"/>
    <property type="molecule type" value="Genomic_DNA"/>
</dbReference>
<feature type="domain" description="Lycopene cyclase" evidence="9">
    <location>
        <begin position="132"/>
        <end position="222"/>
    </location>
</feature>
<evidence type="ECO:0000256" key="2">
    <source>
        <dbReference type="ARBA" id="ARBA00004829"/>
    </source>
</evidence>
<evidence type="ECO:0000259" key="9">
    <source>
        <dbReference type="Pfam" id="PF18916"/>
    </source>
</evidence>
<comment type="subcellular location">
    <subcellularLocation>
        <location evidence="1">Membrane</location>
        <topology evidence="1">Multi-pass membrane protein</topology>
    </subcellularLocation>
</comment>
<dbReference type="Proteomes" id="UP000710385">
    <property type="component" value="Unassembled WGS sequence"/>
</dbReference>
<keyword evidence="7" id="KW-0413">Isomerase</keyword>
<dbReference type="GO" id="GO:0016872">
    <property type="term" value="F:intramolecular lyase activity"/>
    <property type="evidence" value="ECO:0007669"/>
    <property type="project" value="InterPro"/>
</dbReference>
<feature type="transmembrane region" description="Helical" evidence="8">
    <location>
        <begin position="32"/>
        <end position="50"/>
    </location>
</feature>
<evidence type="ECO:0000256" key="1">
    <source>
        <dbReference type="ARBA" id="ARBA00004141"/>
    </source>
</evidence>
<comment type="pathway">
    <text evidence="2">Carotenoid biosynthesis.</text>
</comment>
<dbReference type="InterPro" id="IPR017825">
    <property type="entry name" value="Lycopene_cyclase_dom"/>
</dbReference>
<evidence type="ECO:0000313" key="11">
    <source>
        <dbReference type="Proteomes" id="UP000710385"/>
    </source>
</evidence>
<evidence type="ECO:0000256" key="7">
    <source>
        <dbReference type="ARBA" id="ARBA00023235"/>
    </source>
</evidence>
<feature type="transmembrane region" description="Helical" evidence="8">
    <location>
        <begin position="196"/>
        <end position="217"/>
    </location>
</feature>
<evidence type="ECO:0000256" key="6">
    <source>
        <dbReference type="ARBA" id="ARBA00023136"/>
    </source>
</evidence>
<keyword evidence="3 8" id="KW-0812">Transmembrane</keyword>
<feature type="transmembrane region" description="Helical" evidence="8">
    <location>
        <begin position="6"/>
        <end position="23"/>
    </location>
</feature>
<sequence>MQYAWFLWSAGLLAIWFVVYAMLPTRAQRRQLVIVSFWTSLLGITEPIFVPEYWNPPSLFGLAQSTGFDIESFMFAFGVGGVSVLYDVFFPQVRHPMSRAVRHGARHRFHVFALWSGPATFVLLLLFSDLNPIYSVIAGLAVGSVASILCRPDLLKKMLFTGPVFFVVYFLYFLSLVLVFPSFVETVWNLQRLSGILFAGIPLEELVFALFFGFYWASIYEHASMSVLSPYIAPTRGGRGHA</sequence>
<feature type="transmembrane region" description="Helical" evidence="8">
    <location>
        <begin position="109"/>
        <end position="127"/>
    </location>
</feature>
<feature type="transmembrane region" description="Helical" evidence="8">
    <location>
        <begin position="70"/>
        <end position="89"/>
    </location>
</feature>
<organism evidence="10 11">
    <name type="scientific">candidate division WWE3 bacterium</name>
    <dbReference type="NCBI Taxonomy" id="2053526"/>
    <lineage>
        <taxon>Bacteria</taxon>
        <taxon>Katanobacteria</taxon>
    </lineage>
</organism>
<dbReference type="Pfam" id="PF18916">
    <property type="entry name" value="Lycopene_cyc"/>
    <property type="match status" value="1"/>
</dbReference>
<keyword evidence="4" id="KW-0125">Carotenoid biosynthesis</keyword>
<dbReference type="GO" id="GO:0016020">
    <property type="term" value="C:membrane"/>
    <property type="evidence" value="ECO:0007669"/>
    <property type="project" value="UniProtKB-SubCell"/>
</dbReference>
<keyword evidence="6 8" id="KW-0472">Membrane</keyword>
<feature type="transmembrane region" description="Helical" evidence="8">
    <location>
        <begin position="133"/>
        <end position="150"/>
    </location>
</feature>
<accession>A0A928TRD3</accession>
<gene>
    <name evidence="10" type="ORF">HS096_00650</name>
</gene>
<reference evidence="10" key="1">
    <citation type="submission" date="2020-05" db="EMBL/GenBank/DDBJ databases">
        <title>High-Quality Genomes of Partial-Nitritation/Anammox System by Hierarchical Clustering Based Hybrid Assembly.</title>
        <authorList>
            <person name="Liu L."/>
            <person name="Wang Y."/>
            <person name="Che Y."/>
            <person name="Chen Y."/>
            <person name="Xia Y."/>
            <person name="Luo R."/>
            <person name="Cheng S.H."/>
            <person name="Zheng C."/>
            <person name="Zhang T."/>
        </authorList>
    </citation>
    <scope>NUCLEOTIDE SEQUENCE</scope>
    <source>
        <strain evidence="10">H1_PAT1</strain>
    </source>
</reference>